<dbReference type="Proteomes" id="UP000069443">
    <property type="component" value="Unassembled WGS sequence"/>
</dbReference>
<gene>
    <name evidence="1" type="ORF">RMCC_0162</name>
</gene>
<keyword evidence="2" id="KW-1185">Reference proteome</keyword>
<proteinExistence type="predicted"/>
<evidence type="ECO:0000313" key="2">
    <source>
        <dbReference type="Proteomes" id="UP000069443"/>
    </source>
</evidence>
<accession>A0A100W855</accession>
<sequence>MADNEVRIVAMVVAAERNDRAVESALAAVITAAPVTAVRWSAEDLSGVD</sequence>
<reference evidence="2" key="1">
    <citation type="journal article" date="2016" name="Genome Announc.">
        <title>Draft Genome Sequences of Five Rapidly Growing Mycobacterium Species, M. thermoresistibile, M. fortuitum subsp. acetamidolyticum, M. canariasense, M. brisbanense, and M. novocastrense.</title>
        <authorList>
            <person name="Katahira K."/>
            <person name="Ogura Y."/>
            <person name="Gotoh Y."/>
            <person name="Hayashi T."/>
        </authorList>
    </citation>
    <scope>NUCLEOTIDE SEQUENCE [LARGE SCALE GENOMIC DNA]</scope>
    <source>
        <strain evidence="2">JCM15298</strain>
    </source>
</reference>
<protein>
    <submittedName>
        <fullName evidence="1">MgtC/SapB family protein</fullName>
    </submittedName>
</protein>
<name>A0A100W855_MYCCR</name>
<evidence type="ECO:0000313" key="1">
    <source>
        <dbReference type="EMBL" id="GAS93196.1"/>
    </source>
</evidence>
<dbReference type="AlphaFoldDB" id="A0A100W855"/>
<dbReference type="EMBL" id="BCSY01000008">
    <property type="protein sequence ID" value="GAS93196.1"/>
    <property type="molecule type" value="Genomic_DNA"/>
</dbReference>
<reference evidence="2" key="2">
    <citation type="submission" date="2016-02" db="EMBL/GenBank/DDBJ databases">
        <title>Draft genome sequence of five rapidly growing Mycobacterium species.</title>
        <authorList>
            <person name="Katahira K."/>
            <person name="Gotou Y."/>
            <person name="Iida K."/>
            <person name="Ogura Y."/>
            <person name="Hayashi T."/>
        </authorList>
    </citation>
    <scope>NUCLEOTIDE SEQUENCE [LARGE SCALE GENOMIC DNA]</scope>
    <source>
        <strain evidence="2">JCM15298</strain>
    </source>
</reference>
<comment type="caution">
    <text evidence="1">The sequence shown here is derived from an EMBL/GenBank/DDBJ whole genome shotgun (WGS) entry which is preliminary data.</text>
</comment>
<organism evidence="1 2">
    <name type="scientific">Mycolicibacterium canariasense</name>
    <name type="common">Mycobacterium canariasense</name>
    <dbReference type="NCBI Taxonomy" id="228230"/>
    <lineage>
        <taxon>Bacteria</taxon>
        <taxon>Bacillati</taxon>
        <taxon>Actinomycetota</taxon>
        <taxon>Actinomycetes</taxon>
        <taxon>Mycobacteriales</taxon>
        <taxon>Mycobacteriaceae</taxon>
        <taxon>Mycolicibacterium</taxon>
    </lineage>
</organism>